<sequence>MAANPRPFQVSSTSRSKLNAFRYTDNNKDEPQAEKKSPSKATLPAGNADKENQSSWVNGVIQPVPSQGDKTEPSTQTKESKPATECPHTPANRIPLADLISNTEDAVNFAPGKEITPDDHVFWQHVPRSSGAECDETPASRGKKRRHSSSPTSSPIKEPFDMQKFQALLRTPQNDMAAELWNNYVEKTLGTEKVEIPPPRWANLLSSSPQTPGSAKTTRDSSGLRRSNSCTDDWPSSKAKRRKLCTDEEPRRTRNIFSRSRSNVLDSGSSKSTINFLVGKIQENLERSSRSRKASSSDSSPVRESADALRNRSPSPAEGRRNRVMEKGNRIGSPEKPESSTIVLQESSSDFGDDDLDQDLLDLADTMVDRPVVPAVDNIETEPFAVGSAEYILSRQLPAGMSYPPEPPEMAPEDELRARLGEKVDDRDEFDDDDDEFDDDAELKDWAQETLAEYDRQDVSAKTKPPKKVRFTADSFADDIPTPGVMDYKGNNNGNELAVNLGKESSEDEFEDEDFDLEAIESSMLQASGGGSGQVGCP</sequence>
<feature type="compositionally biased region" description="Basic and acidic residues" evidence="1">
    <location>
        <begin position="25"/>
        <end position="37"/>
    </location>
</feature>
<accession>A0ABR3XPY0</accession>
<evidence type="ECO:0000313" key="2">
    <source>
        <dbReference type="EMBL" id="KAL1877781.1"/>
    </source>
</evidence>
<feature type="compositionally biased region" description="Polar residues" evidence="1">
    <location>
        <begin position="339"/>
        <end position="350"/>
    </location>
</feature>
<dbReference type="EC" id="3.6.4.12" evidence="2"/>
<feature type="region of interest" description="Disordered" evidence="1">
    <location>
        <begin position="199"/>
        <end position="357"/>
    </location>
</feature>
<dbReference type="GO" id="GO:0016787">
    <property type="term" value="F:hydrolase activity"/>
    <property type="evidence" value="ECO:0007669"/>
    <property type="project" value="UniProtKB-KW"/>
</dbReference>
<feature type="compositionally biased region" description="Acidic residues" evidence="1">
    <location>
        <begin position="427"/>
        <end position="439"/>
    </location>
</feature>
<comment type="caution">
    <text evidence="2">The sequence shown here is derived from an EMBL/GenBank/DDBJ whole genome shotgun (WGS) entry which is preliminary data.</text>
</comment>
<feature type="region of interest" description="Disordered" evidence="1">
    <location>
        <begin position="398"/>
        <end position="439"/>
    </location>
</feature>
<feature type="compositionally biased region" description="Polar residues" evidence="1">
    <location>
        <begin position="255"/>
        <end position="275"/>
    </location>
</feature>
<keyword evidence="2" id="KW-0540">Nuclease</keyword>
<feature type="compositionally biased region" description="Basic and acidic residues" evidence="1">
    <location>
        <begin position="318"/>
        <end position="338"/>
    </location>
</feature>
<keyword evidence="2" id="KW-0378">Hydrolase</keyword>
<feature type="compositionally biased region" description="Polar residues" evidence="1">
    <location>
        <begin position="204"/>
        <end position="216"/>
    </location>
</feature>
<evidence type="ECO:0000256" key="1">
    <source>
        <dbReference type="SAM" id="MobiDB-lite"/>
    </source>
</evidence>
<feature type="region of interest" description="Disordered" evidence="1">
    <location>
        <begin position="126"/>
        <end position="162"/>
    </location>
</feature>
<dbReference type="GO" id="GO:0004519">
    <property type="term" value="F:endonuclease activity"/>
    <property type="evidence" value="ECO:0007669"/>
    <property type="project" value="UniProtKB-KW"/>
</dbReference>
<protein>
    <submittedName>
        <fullName evidence="2">DNA replication endonuclease-helicase Dna2</fullName>
        <ecNumber evidence="2">3.6.4.12</ecNumber>
    </submittedName>
</protein>
<evidence type="ECO:0000313" key="3">
    <source>
        <dbReference type="Proteomes" id="UP001583193"/>
    </source>
</evidence>
<proteinExistence type="predicted"/>
<gene>
    <name evidence="2" type="primary">dna2_2</name>
    <name evidence="2" type="ORF">Plec18167_004750</name>
</gene>
<name>A0ABR3XPY0_9EURO</name>
<dbReference type="GO" id="GO:0003678">
    <property type="term" value="F:DNA helicase activity"/>
    <property type="evidence" value="ECO:0007669"/>
    <property type="project" value="UniProtKB-EC"/>
</dbReference>
<organism evidence="2 3">
    <name type="scientific">Paecilomyces lecythidis</name>
    <dbReference type="NCBI Taxonomy" id="3004212"/>
    <lineage>
        <taxon>Eukaryota</taxon>
        <taxon>Fungi</taxon>
        <taxon>Dikarya</taxon>
        <taxon>Ascomycota</taxon>
        <taxon>Pezizomycotina</taxon>
        <taxon>Eurotiomycetes</taxon>
        <taxon>Eurotiomycetidae</taxon>
        <taxon>Eurotiales</taxon>
        <taxon>Thermoascaceae</taxon>
        <taxon>Paecilomyces</taxon>
    </lineage>
</organism>
<keyword evidence="2" id="KW-0255">Endonuclease</keyword>
<keyword evidence="3" id="KW-1185">Reference proteome</keyword>
<reference evidence="2 3" key="1">
    <citation type="journal article" date="2024" name="IMA Fungus">
        <title>IMA Genome - F19 : A genome assembly and annotation guide to empower mycologists, including annotated draft genome sequences of Ceratocystis pirilliformis, Diaporthe australafricana, Fusarium ophioides, Paecilomyces lecythidis, and Sporothrix stenoceras.</title>
        <authorList>
            <person name="Aylward J."/>
            <person name="Wilson A.M."/>
            <person name="Visagie C.M."/>
            <person name="Spraker J."/>
            <person name="Barnes I."/>
            <person name="Buitendag C."/>
            <person name="Ceriani C."/>
            <person name="Del Mar Angel L."/>
            <person name="du Plessis D."/>
            <person name="Fuchs T."/>
            <person name="Gasser K."/>
            <person name="Kramer D."/>
            <person name="Li W."/>
            <person name="Munsamy K."/>
            <person name="Piso A."/>
            <person name="Price J.L."/>
            <person name="Sonnekus B."/>
            <person name="Thomas C."/>
            <person name="van der Nest A."/>
            <person name="van Dijk A."/>
            <person name="van Heerden A."/>
            <person name="van Vuuren N."/>
            <person name="Yilmaz N."/>
            <person name="Duong T.A."/>
            <person name="van der Merwe N.A."/>
            <person name="Wingfield M.J."/>
            <person name="Wingfield B.D."/>
        </authorList>
    </citation>
    <scope>NUCLEOTIDE SEQUENCE [LARGE SCALE GENOMIC DNA]</scope>
    <source>
        <strain evidence="2 3">CMW 18167</strain>
    </source>
</reference>
<feature type="compositionally biased region" description="Basic and acidic residues" evidence="1">
    <location>
        <begin position="414"/>
        <end position="426"/>
    </location>
</feature>
<dbReference type="EMBL" id="JAVDPF010000013">
    <property type="protein sequence ID" value="KAL1877781.1"/>
    <property type="molecule type" value="Genomic_DNA"/>
</dbReference>
<feature type="region of interest" description="Disordered" evidence="1">
    <location>
        <begin position="1"/>
        <end position="93"/>
    </location>
</feature>
<dbReference type="Proteomes" id="UP001583193">
    <property type="component" value="Unassembled WGS sequence"/>
</dbReference>